<feature type="transmembrane region" description="Helical" evidence="1">
    <location>
        <begin position="98"/>
        <end position="118"/>
    </location>
</feature>
<reference evidence="2 3" key="1">
    <citation type="submission" date="2020-10" db="EMBL/GenBank/DDBJ databases">
        <title>Nocardioides sp. isolated from sludge.</title>
        <authorList>
            <person name="Zhang X."/>
        </authorList>
    </citation>
    <scope>NUCLEOTIDE SEQUENCE [LARGE SCALE GENOMIC DNA]</scope>
    <source>
        <strain evidence="2 3">Y6</strain>
    </source>
</reference>
<dbReference type="RefSeq" id="WP_193638536.1">
    <property type="nucleotide sequence ID" value="NZ_JADCSA010000010.1"/>
</dbReference>
<keyword evidence="3" id="KW-1185">Reference proteome</keyword>
<evidence type="ECO:0000313" key="3">
    <source>
        <dbReference type="Proteomes" id="UP000756387"/>
    </source>
</evidence>
<dbReference type="Proteomes" id="UP000756387">
    <property type="component" value="Unassembled WGS sequence"/>
</dbReference>
<organism evidence="2 3">
    <name type="scientific">Nocardioides malaquae</name>
    <dbReference type="NCBI Taxonomy" id="2773426"/>
    <lineage>
        <taxon>Bacteria</taxon>
        <taxon>Bacillati</taxon>
        <taxon>Actinomycetota</taxon>
        <taxon>Actinomycetes</taxon>
        <taxon>Propionibacteriales</taxon>
        <taxon>Nocardioidaceae</taxon>
        <taxon>Nocardioides</taxon>
    </lineage>
</organism>
<protein>
    <submittedName>
        <fullName evidence="2">Sodium:proton antiporter</fullName>
    </submittedName>
</protein>
<dbReference type="InterPro" id="IPR046291">
    <property type="entry name" value="DUF6328"/>
</dbReference>
<evidence type="ECO:0000256" key="1">
    <source>
        <dbReference type="SAM" id="Phobius"/>
    </source>
</evidence>
<feature type="transmembrane region" description="Helical" evidence="1">
    <location>
        <begin position="55"/>
        <end position="78"/>
    </location>
</feature>
<evidence type="ECO:0000313" key="2">
    <source>
        <dbReference type="EMBL" id="MBE7325208.1"/>
    </source>
</evidence>
<sequence length="156" mass="17020">MPDLPDPDDYDRLSLNWNELIQEVRVIQTGVQILTGFLLTVPFTQRFGELNDLQVGVYLAVLSGAAATTALVMAPAAFHRMLFRRGAKLWTVEAGNKCVIAGLSLLALTLSGVLFLVFDVVLGVGTAALTAGTALVVFALLWWVVPVKLRKRWPVE</sequence>
<proteinExistence type="predicted"/>
<name>A0ABR9RUC9_9ACTN</name>
<dbReference type="EMBL" id="JADCSA010000010">
    <property type="protein sequence ID" value="MBE7325208.1"/>
    <property type="molecule type" value="Genomic_DNA"/>
</dbReference>
<keyword evidence="1" id="KW-0812">Transmembrane</keyword>
<keyword evidence="1" id="KW-0472">Membrane</keyword>
<gene>
    <name evidence="2" type="ORF">IEQ44_11135</name>
</gene>
<comment type="caution">
    <text evidence="2">The sequence shown here is derived from an EMBL/GenBank/DDBJ whole genome shotgun (WGS) entry which is preliminary data.</text>
</comment>
<feature type="transmembrane region" description="Helical" evidence="1">
    <location>
        <begin position="124"/>
        <end position="145"/>
    </location>
</feature>
<dbReference type="Pfam" id="PF19853">
    <property type="entry name" value="DUF6328"/>
    <property type="match status" value="1"/>
</dbReference>
<accession>A0ABR9RUC9</accession>
<keyword evidence="1" id="KW-1133">Transmembrane helix</keyword>